<name>A0AAI9YNZ9_9PEZI</name>
<proteinExistence type="predicted"/>
<keyword evidence="2" id="KW-1185">Reference proteome</keyword>
<evidence type="ECO:0000313" key="1">
    <source>
        <dbReference type="EMBL" id="KAK1517842.1"/>
    </source>
</evidence>
<dbReference type="AlphaFoldDB" id="A0AAI9YNZ9"/>
<protein>
    <submittedName>
        <fullName evidence="1">Uncharacterized protein</fullName>
    </submittedName>
</protein>
<sequence>MLQVGKLQVAVSRKKHRHFRPTQFAARNSNPSCLLCPSRGRDPLCVGAFFGFYCYILQLHITAWCLHRYLPKHDGIVTLLLLLRIASRNGFRQAFAHMLRRKAPWSTCVICSRSRGCIRHSEPPMFNGELKLEWR</sequence>
<dbReference type="GeneID" id="85343796"/>
<dbReference type="EMBL" id="MOOE01000014">
    <property type="protein sequence ID" value="KAK1517842.1"/>
    <property type="molecule type" value="Genomic_DNA"/>
</dbReference>
<gene>
    <name evidence="1" type="ORF">CCOS01_12099</name>
</gene>
<evidence type="ECO:0000313" key="2">
    <source>
        <dbReference type="Proteomes" id="UP001240678"/>
    </source>
</evidence>
<comment type="caution">
    <text evidence="1">The sequence shown here is derived from an EMBL/GenBank/DDBJ whole genome shotgun (WGS) entry which is preliminary data.</text>
</comment>
<dbReference type="RefSeq" id="XP_060309192.1">
    <property type="nucleotide sequence ID" value="XM_060460249.1"/>
</dbReference>
<accession>A0AAI9YNZ9</accession>
<reference evidence="1 2" key="1">
    <citation type="submission" date="2016-10" db="EMBL/GenBank/DDBJ databases">
        <title>The genome sequence of Colletotrichum fioriniae PJ7.</title>
        <authorList>
            <person name="Baroncelli R."/>
        </authorList>
    </citation>
    <scope>NUCLEOTIDE SEQUENCE [LARGE SCALE GENOMIC DNA]</scope>
    <source>
        <strain evidence="1 2">IMI 309622</strain>
    </source>
</reference>
<dbReference type="Proteomes" id="UP001240678">
    <property type="component" value="Unassembled WGS sequence"/>
</dbReference>
<organism evidence="1 2">
    <name type="scientific">Colletotrichum costaricense</name>
    <dbReference type="NCBI Taxonomy" id="1209916"/>
    <lineage>
        <taxon>Eukaryota</taxon>
        <taxon>Fungi</taxon>
        <taxon>Dikarya</taxon>
        <taxon>Ascomycota</taxon>
        <taxon>Pezizomycotina</taxon>
        <taxon>Sordariomycetes</taxon>
        <taxon>Hypocreomycetidae</taxon>
        <taxon>Glomerellales</taxon>
        <taxon>Glomerellaceae</taxon>
        <taxon>Colletotrichum</taxon>
        <taxon>Colletotrichum acutatum species complex</taxon>
    </lineage>
</organism>